<keyword evidence="4" id="KW-0472">Membrane</keyword>
<dbReference type="PANTHER" id="PTHR48081">
    <property type="entry name" value="AB HYDROLASE SUPERFAMILY PROTEIN C4A8.06C"/>
    <property type="match status" value="1"/>
</dbReference>
<dbReference type="SUPFAM" id="SSF53474">
    <property type="entry name" value="alpha/beta-Hydrolases"/>
    <property type="match status" value="1"/>
</dbReference>
<dbReference type="Gene3D" id="3.40.50.1820">
    <property type="entry name" value="alpha/beta hydrolase"/>
    <property type="match status" value="1"/>
</dbReference>
<evidence type="ECO:0000256" key="2">
    <source>
        <dbReference type="ARBA" id="ARBA00022801"/>
    </source>
</evidence>
<feature type="transmembrane region" description="Helical" evidence="4">
    <location>
        <begin position="12"/>
        <end position="35"/>
    </location>
</feature>
<name>A0A8H4PMV0_9HYPO</name>
<dbReference type="PROSITE" id="PS01174">
    <property type="entry name" value="LIPASE_GDXG_SER"/>
    <property type="match status" value="1"/>
</dbReference>
<dbReference type="Pfam" id="PF07859">
    <property type="entry name" value="Abhydrolase_3"/>
    <property type="match status" value="1"/>
</dbReference>
<dbReference type="OrthoDB" id="2152029at2759"/>
<dbReference type="InterPro" id="IPR033140">
    <property type="entry name" value="Lipase_GDXG_put_SER_AS"/>
</dbReference>
<proteinExistence type="inferred from homology"/>
<keyword evidence="4" id="KW-0812">Transmembrane</keyword>
<feature type="active site" evidence="3">
    <location>
        <position position="211"/>
    </location>
</feature>
<accession>A0A8H4PMV0</accession>
<organism evidence="6 7">
    <name type="scientific">Ophiocordyceps sinensis</name>
    <dbReference type="NCBI Taxonomy" id="72228"/>
    <lineage>
        <taxon>Eukaryota</taxon>
        <taxon>Fungi</taxon>
        <taxon>Dikarya</taxon>
        <taxon>Ascomycota</taxon>
        <taxon>Pezizomycotina</taxon>
        <taxon>Sordariomycetes</taxon>
        <taxon>Hypocreomycetidae</taxon>
        <taxon>Hypocreales</taxon>
        <taxon>Ophiocordycipitaceae</taxon>
        <taxon>Ophiocordyceps</taxon>
    </lineage>
</organism>
<dbReference type="InterPro" id="IPR013094">
    <property type="entry name" value="AB_hydrolase_3"/>
</dbReference>
<dbReference type="InterPro" id="IPR029058">
    <property type="entry name" value="AB_hydrolase_fold"/>
</dbReference>
<keyword evidence="4" id="KW-1133">Transmembrane helix</keyword>
<dbReference type="AlphaFoldDB" id="A0A8H4PMV0"/>
<keyword evidence="2" id="KW-0378">Hydrolase</keyword>
<comment type="similarity">
    <text evidence="1">Belongs to the 'GDXG' lipolytic enzyme family.</text>
</comment>
<dbReference type="Proteomes" id="UP000557566">
    <property type="component" value="Unassembled WGS sequence"/>
</dbReference>
<dbReference type="PANTHER" id="PTHR48081:SF8">
    <property type="entry name" value="ALPHA_BETA HYDROLASE FOLD-3 DOMAIN-CONTAINING PROTEIN-RELATED"/>
    <property type="match status" value="1"/>
</dbReference>
<dbReference type="EMBL" id="JAAVMX010000005">
    <property type="protein sequence ID" value="KAF4507982.1"/>
    <property type="molecule type" value="Genomic_DNA"/>
</dbReference>
<evidence type="ECO:0000313" key="7">
    <source>
        <dbReference type="Proteomes" id="UP000557566"/>
    </source>
</evidence>
<keyword evidence="7" id="KW-1185">Reference proteome</keyword>
<reference evidence="6 7" key="1">
    <citation type="journal article" date="2020" name="Genome Biol. Evol.">
        <title>A new high-quality draft genome assembly of the Chinese cordyceps Ophiocordyceps sinensis.</title>
        <authorList>
            <person name="Shu R."/>
            <person name="Zhang J."/>
            <person name="Meng Q."/>
            <person name="Zhang H."/>
            <person name="Zhou G."/>
            <person name="Li M."/>
            <person name="Wu P."/>
            <person name="Zhao Y."/>
            <person name="Chen C."/>
            <person name="Qin Q."/>
        </authorList>
    </citation>
    <scope>NUCLEOTIDE SEQUENCE [LARGE SCALE GENOMIC DNA]</scope>
    <source>
        <strain evidence="6 7">IOZ07</strain>
    </source>
</reference>
<dbReference type="GO" id="GO:0016787">
    <property type="term" value="F:hydrolase activity"/>
    <property type="evidence" value="ECO:0007669"/>
    <property type="project" value="UniProtKB-KW"/>
</dbReference>
<gene>
    <name evidence="6" type="ORF">G6O67_004420</name>
</gene>
<evidence type="ECO:0000313" key="6">
    <source>
        <dbReference type="EMBL" id="KAF4507982.1"/>
    </source>
</evidence>
<evidence type="ECO:0000256" key="4">
    <source>
        <dbReference type="SAM" id="Phobius"/>
    </source>
</evidence>
<feature type="domain" description="Alpha/beta hydrolase fold-3" evidence="5">
    <location>
        <begin position="132"/>
        <end position="344"/>
    </location>
</feature>
<sequence>MAPLWSCQPFKAIYAVFFLLAAPPRLTLLFLLYLAKPLRPLPEWSVKANIVSAMLRMSSQYSTATRSQRLLYSDPRTAKERHSRVEPPPQDLFTGVLEGSKHHGIEPAPVDVVWFPSPAPRDVAELQKQKVVLYFPGGAFVIGFSYGLLGKNAADSFAAHMKQSRTVWAQYRLSGTPETRFPAALQDAVTSYHYLLSLGIDPGNIILSGDSAGGNLALALLRYLESSSSPLPLPGGAVVFSPWVHVTAHAGHDYEQSKNSLSDALSAPLLQWGAESYLPLEAAEDTQPYISPLHHPFKLSTPLFIQAGTAEGFHDDIKSFAQEMAQLNGHRVKFHATPLAPHDLVFNHKLFGMTEEMNGATKEACKFLEQRV</sequence>
<evidence type="ECO:0000256" key="1">
    <source>
        <dbReference type="ARBA" id="ARBA00010515"/>
    </source>
</evidence>
<comment type="caution">
    <text evidence="6">The sequence shown here is derived from an EMBL/GenBank/DDBJ whole genome shotgun (WGS) entry which is preliminary data.</text>
</comment>
<protein>
    <recommendedName>
        <fullName evidence="5">Alpha/beta hydrolase fold-3 domain-containing protein</fullName>
    </recommendedName>
</protein>
<evidence type="ECO:0000259" key="5">
    <source>
        <dbReference type="Pfam" id="PF07859"/>
    </source>
</evidence>
<evidence type="ECO:0000256" key="3">
    <source>
        <dbReference type="PROSITE-ProRule" id="PRU10038"/>
    </source>
</evidence>
<dbReference type="InterPro" id="IPR050300">
    <property type="entry name" value="GDXG_lipolytic_enzyme"/>
</dbReference>